<dbReference type="NCBIfam" id="NF006477">
    <property type="entry name" value="PRK08881.1"/>
    <property type="match status" value="1"/>
</dbReference>
<proteinExistence type="inferred from homology"/>
<dbReference type="InterPro" id="IPR001209">
    <property type="entry name" value="Ribosomal_uS14"/>
</dbReference>
<dbReference type="Pfam" id="PF00253">
    <property type="entry name" value="Ribosomal_S14"/>
    <property type="match status" value="1"/>
</dbReference>
<dbReference type="OrthoDB" id="413436at2759"/>
<accession>A0A6A6UW75</accession>
<dbReference type="Proteomes" id="UP000799302">
    <property type="component" value="Unassembled WGS sequence"/>
</dbReference>
<name>A0A6A6UW75_9PEZI</name>
<dbReference type="AlphaFoldDB" id="A0A6A6UW75"/>
<sequence>MPVQFRAKKLDIGSFINKWVIRDHTKRKVYKEYEPERQALRYIIRNTSLPMRTRAQAQLELSQMHCYTRSTQINNRCLLGGRGKGVFRAFRLARFQFRMNALKGNLPGVRKASW</sequence>
<evidence type="ECO:0000256" key="2">
    <source>
        <dbReference type="ARBA" id="ARBA00022980"/>
    </source>
</evidence>
<dbReference type="Gene3D" id="1.10.287.1480">
    <property type="match status" value="1"/>
</dbReference>
<keyword evidence="5" id="KW-1185">Reference proteome</keyword>
<reference evidence="4" key="1">
    <citation type="journal article" date="2020" name="Stud. Mycol.">
        <title>101 Dothideomycetes genomes: a test case for predicting lifestyles and emergence of pathogens.</title>
        <authorList>
            <person name="Haridas S."/>
            <person name="Albert R."/>
            <person name="Binder M."/>
            <person name="Bloem J."/>
            <person name="Labutti K."/>
            <person name="Salamov A."/>
            <person name="Andreopoulos B."/>
            <person name="Baker S."/>
            <person name="Barry K."/>
            <person name="Bills G."/>
            <person name="Bluhm B."/>
            <person name="Cannon C."/>
            <person name="Castanera R."/>
            <person name="Culley D."/>
            <person name="Daum C."/>
            <person name="Ezra D."/>
            <person name="Gonzalez J."/>
            <person name="Henrissat B."/>
            <person name="Kuo A."/>
            <person name="Liang C."/>
            <person name="Lipzen A."/>
            <person name="Lutzoni F."/>
            <person name="Magnuson J."/>
            <person name="Mondo S."/>
            <person name="Nolan M."/>
            <person name="Ohm R."/>
            <person name="Pangilinan J."/>
            <person name="Park H.-J."/>
            <person name="Ramirez L."/>
            <person name="Alfaro M."/>
            <person name="Sun H."/>
            <person name="Tritt A."/>
            <person name="Yoshinaga Y."/>
            <person name="Zwiers L.-H."/>
            <person name="Turgeon B."/>
            <person name="Goodwin S."/>
            <person name="Spatafora J."/>
            <person name="Crous P."/>
            <person name="Grigoriev I."/>
        </authorList>
    </citation>
    <scope>NUCLEOTIDE SEQUENCE</scope>
    <source>
        <strain evidence="4">CBS 115976</strain>
    </source>
</reference>
<keyword evidence="3" id="KW-0687">Ribonucleoprotein</keyword>
<comment type="similarity">
    <text evidence="1">Belongs to the universal ribosomal protein uS14 family.</text>
</comment>
<dbReference type="GO" id="GO:0006412">
    <property type="term" value="P:translation"/>
    <property type="evidence" value="ECO:0007669"/>
    <property type="project" value="InterPro"/>
</dbReference>
<dbReference type="PANTHER" id="PTHR19836:SF19">
    <property type="entry name" value="SMALL RIBOSOMAL SUBUNIT PROTEIN US14M"/>
    <property type="match status" value="1"/>
</dbReference>
<keyword evidence="2 4" id="KW-0689">Ribosomal protein</keyword>
<gene>
    <name evidence="4" type="ORF">BT63DRAFT_366182</name>
</gene>
<evidence type="ECO:0000256" key="3">
    <source>
        <dbReference type="ARBA" id="ARBA00023274"/>
    </source>
</evidence>
<dbReference type="PANTHER" id="PTHR19836">
    <property type="entry name" value="30S RIBOSOMAL PROTEIN S14"/>
    <property type="match status" value="1"/>
</dbReference>
<dbReference type="GO" id="GO:0005763">
    <property type="term" value="C:mitochondrial small ribosomal subunit"/>
    <property type="evidence" value="ECO:0007669"/>
    <property type="project" value="TreeGrafter"/>
</dbReference>
<protein>
    <submittedName>
        <fullName evidence="4">30S ribosomal protein S14</fullName>
    </submittedName>
</protein>
<evidence type="ECO:0000256" key="1">
    <source>
        <dbReference type="ARBA" id="ARBA00009083"/>
    </source>
</evidence>
<dbReference type="EMBL" id="MU004230">
    <property type="protein sequence ID" value="KAF2675318.1"/>
    <property type="molecule type" value="Genomic_DNA"/>
</dbReference>
<dbReference type="SUPFAM" id="SSF57716">
    <property type="entry name" value="Glucocorticoid receptor-like (DNA-binding domain)"/>
    <property type="match status" value="1"/>
</dbReference>
<evidence type="ECO:0000313" key="4">
    <source>
        <dbReference type="EMBL" id="KAF2675318.1"/>
    </source>
</evidence>
<dbReference type="FunFam" id="1.10.287.1480:FF:000001">
    <property type="entry name" value="30S ribosomal protein S14"/>
    <property type="match status" value="1"/>
</dbReference>
<dbReference type="GO" id="GO:0003735">
    <property type="term" value="F:structural constituent of ribosome"/>
    <property type="evidence" value="ECO:0007669"/>
    <property type="project" value="InterPro"/>
</dbReference>
<evidence type="ECO:0000313" key="5">
    <source>
        <dbReference type="Proteomes" id="UP000799302"/>
    </source>
</evidence>
<organism evidence="4 5">
    <name type="scientific">Microthyrium microscopicum</name>
    <dbReference type="NCBI Taxonomy" id="703497"/>
    <lineage>
        <taxon>Eukaryota</taxon>
        <taxon>Fungi</taxon>
        <taxon>Dikarya</taxon>
        <taxon>Ascomycota</taxon>
        <taxon>Pezizomycotina</taxon>
        <taxon>Dothideomycetes</taxon>
        <taxon>Dothideomycetes incertae sedis</taxon>
        <taxon>Microthyriales</taxon>
        <taxon>Microthyriaceae</taxon>
        <taxon>Microthyrium</taxon>
    </lineage>
</organism>